<dbReference type="SMART" id="SM00240">
    <property type="entry name" value="FHA"/>
    <property type="match status" value="2"/>
</dbReference>
<evidence type="ECO:0000259" key="2">
    <source>
        <dbReference type="PROSITE" id="PS50006"/>
    </source>
</evidence>
<name>A0A7W8G005_9GAMM</name>
<dbReference type="InterPro" id="IPR050923">
    <property type="entry name" value="Cell_Proc_Reg/RNA_Proc"/>
</dbReference>
<feature type="transmembrane region" description="Helical" evidence="1">
    <location>
        <begin position="243"/>
        <end position="266"/>
    </location>
</feature>
<dbReference type="PANTHER" id="PTHR23308">
    <property type="entry name" value="NUCLEAR INHIBITOR OF PROTEIN PHOSPHATASE-1"/>
    <property type="match status" value="1"/>
</dbReference>
<accession>A0A7W8G005</accession>
<reference evidence="3 4" key="1">
    <citation type="submission" date="2020-08" db="EMBL/GenBank/DDBJ databases">
        <title>Genomic Encyclopedia of Type Strains, Phase IV (KMG-IV): sequencing the most valuable type-strain genomes for metagenomic binning, comparative biology and taxonomic classification.</title>
        <authorList>
            <person name="Goeker M."/>
        </authorList>
    </citation>
    <scope>NUCLEOTIDE SEQUENCE [LARGE SCALE GENOMIC DNA]</scope>
    <source>
        <strain evidence="3 4">DSM 24163</strain>
    </source>
</reference>
<feature type="domain" description="FHA" evidence="2">
    <location>
        <begin position="141"/>
        <end position="190"/>
    </location>
</feature>
<dbReference type="SUPFAM" id="SSF49879">
    <property type="entry name" value="SMAD/FHA domain"/>
    <property type="match status" value="2"/>
</dbReference>
<keyword evidence="4" id="KW-1185">Reference proteome</keyword>
<keyword evidence="1" id="KW-1133">Transmembrane helix</keyword>
<evidence type="ECO:0000256" key="1">
    <source>
        <dbReference type="SAM" id="Phobius"/>
    </source>
</evidence>
<dbReference type="Pfam" id="PF00498">
    <property type="entry name" value="FHA"/>
    <property type="match status" value="2"/>
</dbReference>
<dbReference type="PROSITE" id="PS50006">
    <property type="entry name" value="FHA_DOMAIN"/>
    <property type="match status" value="1"/>
</dbReference>
<keyword evidence="1" id="KW-0812">Transmembrane</keyword>
<gene>
    <name evidence="3" type="ORF">HNQ52_000719</name>
</gene>
<evidence type="ECO:0000313" key="3">
    <source>
        <dbReference type="EMBL" id="MBB5207203.1"/>
    </source>
</evidence>
<proteinExistence type="predicted"/>
<dbReference type="AlphaFoldDB" id="A0A7W8G005"/>
<dbReference type="RefSeq" id="WP_183959723.1">
    <property type="nucleotide sequence ID" value="NZ_JACHHP010000001.1"/>
</dbReference>
<dbReference type="InterPro" id="IPR000253">
    <property type="entry name" value="FHA_dom"/>
</dbReference>
<dbReference type="EMBL" id="JACHHP010000001">
    <property type="protein sequence ID" value="MBB5207203.1"/>
    <property type="molecule type" value="Genomic_DNA"/>
</dbReference>
<comment type="caution">
    <text evidence="3">The sequence shown here is derived from an EMBL/GenBank/DDBJ whole genome shotgun (WGS) entry which is preliminary data.</text>
</comment>
<dbReference type="Proteomes" id="UP000521199">
    <property type="component" value="Unassembled WGS sequence"/>
</dbReference>
<dbReference type="Gene3D" id="2.60.200.20">
    <property type="match status" value="2"/>
</dbReference>
<evidence type="ECO:0000313" key="4">
    <source>
        <dbReference type="Proteomes" id="UP000521199"/>
    </source>
</evidence>
<dbReference type="InterPro" id="IPR008984">
    <property type="entry name" value="SMAD_FHA_dom_sf"/>
</dbReference>
<dbReference type="CDD" id="cd00060">
    <property type="entry name" value="FHA"/>
    <property type="match status" value="2"/>
</dbReference>
<protein>
    <submittedName>
        <fullName evidence="3">PSer/pThr/pTyr-binding forkhead associated (FHA) protein</fullName>
    </submittedName>
</protein>
<organism evidence="3 4">
    <name type="scientific">Chiayiivirga flava</name>
    <dbReference type="NCBI Taxonomy" id="659595"/>
    <lineage>
        <taxon>Bacteria</taxon>
        <taxon>Pseudomonadati</taxon>
        <taxon>Pseudomonadota</taxon>
        <taxon>Gammaproteobacteria</taxon>
        <taxon>Lysobacterales</taxon>
        <taxon>Lysobacteraceae</taxon>
        <taxon>Chiayiivirga</taxon>
    </lineage>
</organism>
<sequence>MKLFFPNGEHPQALLSTGENRVGNASTAQIALTAPNIVAAHCTIELDESEAVTLLPGDGVTTVNGKPVATATPLRAGDLLGFADVQARLVAVEKAGLSSVPRPAPVDDSGATRVRMAVPKLVLRGVSGAAFGKTFPISGPVVIGRQADCDISIPSEEISRRHAQLKPTPAGLAVEDLGSSNGTYINGKRVQSGLMRPGEELRLDTIRFLLVAPGLEMPGTTRPATAASAAVTAVSAAPKRSGAGGVIAVVVLVLAAAAAAGWYVFLR</sequence>
<keyword evidence="1" id="KW-0472">Membrane</keyword>